<evidence type="ECO:0000256" key="3">
    <source>
        <dbReference type="ARBA" id="ARBA00023004"/>
    </source>
</evidence>
<feature type="transmembrane region" description="Helical" evidence="5">
    <location>
        <begin position="20"/>
        <end position="44"/>
    </location>
</feature>
<keyword evidence="1 4" id="KW-0349">Heme</keyword>
<dbReference type="Proteomes" id="UP000255207">
    <property type="component" value="Unassembled WGS sequence"/>
</dbReference>
<accession>A0A370L7R9</accession>
<gene>
    <name evidence="7" type="ORF">DWE98_10280</name>
</gene>
<organism evidence="7 8">
    <name type="scientific">Bosea caraganae</name>
    <dbReference type="NCBI Taxonomy" id="2763117"/>
    <lineage>
        <taxon>Bacteria</taxon>
        <taxon>Pseudomonadati</taxon>
        <taxon>Pseudomonadota</taxon>
        <taxon>Alphaproteobacteria</taxon>
        <taxon>Hyphomicrobiales</taxon>
        <taxon>Boseaceae</taxon>
        <taxon>Bosea</taxon>
    </lineage>
</organism>
<dbReference type="GO" id="GO:0009055">
    <property type="term" value="F:electron transfer activity"/>
    <property type="evidence" value="ECO:0007669"/>
    <property type="project" value="InterPro"/>
</dbReference>
<proteinExistence type="predicted"/>
<evidence type="ECO:0000256" key="4">
    <source>
        <dbReference type="PROSITE-ProRule" id="PRU00433"/>
    </source>
</evidence>
<keyword evidence="5" id="KW-1133">Transmembrane helix</keyword>
<keyword evidence="2 4" id="KW-0479">Metal-binding</keyword>
<evidence type="ECO:0000256" key="5">
    <source>
        <dbReference type="SAM" id="Phobius"/>
    </source>
</evidence>
<evidence type="ECO:0000256" key="1">
    <source>
        <dbReference type="ARBA" id="ARBA00022617"/>
    </source>
</evidence>
<dbReference type="PROSITE" id="PS51007">
    <property type="entry name" value="CYTC"/>
    <property type="match status" value="1"/>
</dbReference>
<dbReference type="AlphaFoldDB" id="A0A370L7R9"/>
<feature type="domain" description="Cytochrome c" evidence="6">
    <location>
        <begin position="61"/>
        <end position="152"/>
    </location>
</feature>
<comment type="caution">
    <text evidence="7">The sequence shown here is derived from an EMBL/GenBank/DDBJ whole genome shotgun (WGS) entry which is preliminary data.</text>
</comment>
<dbReference type="Pfam" id="PF13442">
    <property type="entry name" value="Cytochrome_CBB3"/>
    <property type="match status" value="1"/>
</dbReference>
<keyword evidence="8" id="KW-1185">Reference proteome</keyword>
<dbReference type="InterPro" id="IPR036909">
    <property type="entry name" value="Cyt_c-like_dom_sf"/>
</dbReference>
<evidence type="ECO:0000313" key="7">
    <source>
        <dbReference type="EMBL" id="RDJ26214.1"/>
    </source>
</evidence>
<evidence type="ECO:0000313" key="8">
    <source>
        <dbReference type="Proteomes" id="UP000255207"/>
    </source>
</evidence>
<evidence type="ECO:0000259" key="6">
    <source>
        <dbReference type="PROSITE" id="PS51007"/>
    </source>
</evidence>
<keyword evidence="3 4" id="KW-0408">Iron</keyword>
<reference evidence="8" key="1">
    <citation type="submission" date="2018-07" db="EMBL/GenBank/DDBJ databases">
        <authorList>
            <person name="Safronova V.I."/>
            <person name="Chirak E.R."/>
            <person name="Sazanova A.L."/>
        </authorList>
    </citation>
    <scope>NUCLEOTIDE SEQUENCE [LARGE SCALE GENOMIC DNA]</scope>
    <source>
        <strain evidence="8">RCAM04685</strain>
    </source>
</reference>
<dbReference type="GO" id="GO:0020037">
    <property type="term" value="F:heme binding"/>
    <property type="evidence" value="ECO:0007669"/>
    <property type="project" value="InterPro"/>
</dbReference>
<dbReference type="OrthoDB" id="9811281at2"/>
<dbReference type="InterPro" id="IPR009056">
    <property type="entry name" value="Cyt_c-like_dom"/>
</dbReference>
<sequence length="186" mass="19835">MLEPRVGGSVESRQVRVEQPLLLGGILAFAALVCLIAAGGLVLAQRGRVERASFIEPLSHERLEAGFALYRQHCASCHGAFLAGAPGWQADASLPPALNETGHAFNHSDLDLFQRVAAGARAPGGRISMPAFRGVLGDDEIVTVLSYIAAWWPEQERLRRSGPDWVFPATCSPGAAPETPDRAGRS</sequence>
<keyword evidence="5" id="KW-0812">Transmembrane</keyword>
<protein>
    <submittedName>
        <fullName evidence="7">Cytochrome c</fullName>
    </submittedName>
</protein>
<keyword evidence="5" id="KW-0472">Membrane</keyword>
<dbReference type="GO" id="GO:0046872">
    <property type="term" value="F:metal ion binding"/>
    <property type="evidence" value="ECO:0007669"/>
    <property type="project" value="UniProtKB-KW"/>
</dbReference>
<dbReference type="EMBL" id="QQTP01000004">
    <property type="protein sequence ID" value="RDJ26214.1"/>
    <property type="molecule type" value="Genomic_DNA"/>
</dbReference>
<evidence type="ECO:0000256" key="2">
    <source>
        <dbReference type="ARBA" id="ARBA00022723"/>
    </source>
</evidence>
<name>A0A370L7R9_9HYPH</name>
<dbReference type="SUPFAM" id="SSF46626">
    <property type="entry name" value="Cytochrome c"/>
    <property type="match status" value="1"/>
</dbReference>
<dbReference type="Gene3D" id="1.10.760.10">
    <property type="entry name" value="Cytochrome c-like domain"/>
    <property type="match status" value="1"/>
</dbReference>